<dbReference type="RefSeq" id="YP_007877617.1">
    <property type="nucleotide sequence ID" value="NC_021071.1"/>
</dbReference>
<dbReference type="OrthoDB" id="23807at10239"/>
<gene>
    <name evidence="1" type="ORF">CPPG_00065</name>
</gene>
<proteinExistence type="predicted"/>
<evidence type="ECO:0000313" key="1">
    <source>
        <dbReference type="EMBL" id="AGH26382.1"/>
    </source>
</evidence>
<reference evidence="1 2" key="1">
    <citation type="submission" date="2010-11" db="EMBL/GenBank/DDBJ databases">
        <title>The Genome Sequence of Cyanophage P-RSM1.</title>
        <authorList>
            <consortium name="The Broad Institute Genome Sequencing Platform"/>
            <person name="Henn M.R."/>
            <person name="Sullivan M.S."/>
            <person name="Osburne M.S."/>
            <person name="Levin J."/>
            <person name="Malboeuf C."/>
            <person name="Casali M."/>
            <person name="Russ C."/>
            <person name="Lennon N."/>
            <person name="Chapman S.B."/>
            <person name="Erlich R."/>
            <person name="Young S.K."/>
            <person name="Yandava C."/>
            <person name="Zeng Q."/>
            <person name="Alvarado L."/>
            <person name="Anderson S."/>
            <person name="Berlin A."/>
            <person name="Chen Z."/>
            <person name="Freedman E."/>
            <person name="Gellesch M."/>
            <person name="Goldberg J."/>
            <person name="Green L."/>
            <person name="Griggs A."/>
            <person name="Gujja S."/>
            <person name="Heilman E.R."/>
            <person name="Heiman D."/>
            <person name="Hollinger A."/>
            <person name="Howarth C."/>
            <person name="Larson L."/>
            <person name="Mehta T."/>
            <person name="Pearson M."/>
            <person name="Roberts A."/>
            <person name="Ryan E."/>
            <person name="Saif S."/>
            <person name="Shea T."/>
            <person name="Shenoy N."/>
            <person name="Sisk P."/>
            <person name="Stolte C."/>
            <person name="Sykes S."/>
            <person name="White J."/>
            <person name="Yu Q."/>
            <person name="Coleman M.L."/>
            <person name="Huang K.H."/>
            <person name="Weigele P.R."/>
            <person name="DeFrancesco A.S."/>
            <person name="Kern S.E."/>
            <person name="Thompson L.R."/>
            <person name="Fu R."/>
            <person name="Hombeck B."/>
            <person name="Chisholm S.W."/>
            <person name="Haas B."/>
            <person name="Nusbaum C."/>
            <person name="Birren B."/>
        </authorList>
    </citation>
    <scope>NUCLEOTIDE SEQUENCE [LARGE SCALE GENOMIC DNA]</scope>
    <source>
        <strain evidence="1 2">P-RSM1</strain>
    </source>
</reference>
<sequence length="51" mass="6180">MRPETRHAMEMLFHAKWNLPKAAKHCKLTNKEMKITFNEYCMFHPPTYETP</sequence>
<dbReference type="EMBL" id="HQ634175">
    <property type="protein sequence ID" value="AGH26382.1"/>
    <property type="molecule type" value="Genomic_DNA"/>
</dbReference>
<organism evidence="1 2">
    <name type="scientific">Cyanophage P-RSM1</name>
    <dbReference type="NCBI Taxonomy" id="536444"/>
    <lineage>
        <taxon>Viruses</taxon>
        <taxon>Duplodnaviria</taxon>
        <taxon>Heunggongvirae</taxon>
        <taxon>Uroviricota</taxon>
        <taxon>Caudoviricetes</taxon>
        <taxon>Pantevenvirales</taxon>
        <taxon>Kyanoviridae</taxon>
        <taxon>Emcearvirus</taxon>
        <taxon>Emcearvirus gerard</taxon>
    </lineage>
</organism>
<keyword evidence="2" id="KW-1185">Reference proteome</keyword>
<dbReference type="KEGG" id="vg:15312034"/>
<name>M4QHJ8_9CAUD</name>
<accession>M4QHJ8</accession>
<dbReference type="GeneID" id="15312034"/>
<dbReference type="Proteomes" id="UP000201235">
    <property type="component" value="Segment"/>
</dbReference>
<protein>
    <submittedName>
        <fullName evidence="1">Uncharacterized protein</fullName>
    </submittedName>
</protein>
<evidence type="ECO:0000313" key="2">
    <source>
        <dbReference type="Proteomes" id="UP000201235"/>
    </source>
</evidence>